<evidence type="ECO:0000313" key="2">
    <source>
        <dbReference type="Proteomes" id="UP000425960"/>
    </source>
</evidence>
<dbReference type="EMBL" id="AP021876">
    <property type="protein sequence ID" value="BBO79714.1"/>
    <property type="molecule type" value="Genomic_DNA"/>
</dbReference>
<dbReference type="AlphaFoldDB" id="A0A5K7ZEM4"/>
<reference evidence="1 2" key="1">
    <citation type="submission" date="2019-11" db="EMBL/GenBank/DDBJ databases">
        <title>Comparative genomics of hydrocarbon-degrading Desulfosarcina strains.</title>
        <authorList>
            <person name="Watanabe M."/>
            <person name="Kojima H."/>
            <person name="Fukui M."/>
        </authorList>
    </citation>
    <scope>NUCLEOTIDE SEQUENCE [LARGE SCALE GENOMIC DNA]</scope>
    <source>
        <strain evidence="1 2">28bB2T</strain>
    </source>
</reference>
<dbReference type="KEGG" id="dov:DSCO28_02800"/>
<name>A0A5K7ZEM4_9BACT</name>
<proteinExistence type="predicted"/>
<accession>A0A5K7ZEM4</accession>
<organism evidence="1 2">
    <name type="scientific">Desulfosarcina ovata subsp. sediminis</name>
    <dbReference type="NCBI Taxonomy" id="885957"/>
    <lineage>
        <taxon>Bacteria</taxon>
        <taxon>Pseudomonadati</taxon>
        <taxon>Thermodesulfobacteriota</taxon>
        <taxon>Desulfobacteria</taxon>
        <taxon>Desulfobacterales</taxon>
        <taxon>Desulfosarcinaceae</taxon>
        <taxon>Desulfosarcina</taxon>
    </lineage>
</organism>
<gene>
    <name evidence="1" type="ORF">DSCO28_02800</name>
</gene>
<sequence length="155" mass="17550">MFGWLEACLCRITGIDVCTTSKALMVRQRIVWAFLFMEVHMTKVKNYSITKESTDEMIAAGRFNPSLEIIFRDRHGIHRHKLSAGYADDIHVYREAGLTCVLSINNGLGYIGLEIFEGSQPFGDIFLQGDQVAEALGRSDLSPLFMIRRLMQFIG</sequence>
<evidence type="ECO:0000313" key="1">
    <source>
        <dbReference type="EMBL" id="BBO79714.1"/>
    </source>
</evidence>
<dbReference type="Proteomes" id="UP000425960">
    <property type="component" value="Chromosome"/>
</dbReference>
<protein>
    <submittedName>
        <fullName evidence="1">Uncharacterized protein</fullName>
    </submittedName>
</protein>